<dbReference type="OrthoDB" id="2942198at2"/>
<gene>
    <name evidence="1" type="ORF">ABW02_23685</name>
</gene>
<dbReference type="GeneID" id="56349809"/>
<accession>A0A0J1I0Y2</accession>
<proteinExistence type="predicted"/>
<dbReference type="Proteomes" id="UP000036045">
    <property type="component" value="Unassembled WGS sequence"/>
</dbReference>
<reference evidence="1 2" key="1">
    <citation type="submission" date="2015-05" db="EMBL/GenBank/DDBJ databases">
        <title>Whole genome sequence and identification of bacterial endophytes from Costus igneus.</title>
        <authorList>
            <person name="Lee Y.P."/>
            <person name="Gan H.M."/>
            <person name="Eng W."/>
            <person name="Wheatley M.S."/>
            <person name="Caraballo A."/>
            <person name="Polter S."/>
            <person name="Savka M.A."/>
            <person name="Hudson A.O."/>
        </authorList>
    </citation>
    <scope>NUCLEOTIDE SEQUENCE [LARGE SCALE GENOMIC DNA]</scope>
    <source>
        <strain evidence="1 2">RIT379</strain>
    </source>
</reference>
<protein>
    <submittedName>
        <fullName evidence="1">Uncharacterized protein</fullName>
    </submittedName>
</protein>
<comment type="caution">
    <text evidence="1">The sequence shown here is derived from an EMBL/GenBank/DDBJ whole genome shotgun (WGS) entry which is preliminary data.</text>
</comment>
<name>A0A0J1I0Y2_NIACI</name>
<keyword evidence="2" id="KW-1185">Reference proteome</keyword>
<dbReference type="EMBL" id="LDPH01000040">
    <property type="protein sequence ID" value="KLV19573.1"/>
    <property type="molecule type" value="Genomic_DNA"/>
</dbReference>
<organism evidence="1 2">
    <name type="scientific">Niallia circulans</name>
    <name type="common">Bacillus circulans</name>
    <dbReference type="NCBI Taxonomy" id="1397"/>
    <lineage>
        <taxon>Bacteria</taxon>
        <taxon>Bacillati</taxon>
        <taxon>Bacillota</taxon>
        <taxon>Bacilli</taxon>
        <taxon>Bacillales</taxon>
        <taxon>Bacillaceae</taxon>
        <taxon>Niallia</taxon>
    </lineage>
</organism>
<dbReference type="PATRIC" id="fig|1397.4.peg.4236"/>
<evidence type="ECO:0000313" key="2">
    <source>
        <dbReference type="Proteomes" id="UP000036045"/>
    </source>
</evidence>
<dbReference type="AlphaFoldDB" id="A0A0J1I0Y2"/>
<sequence length="139" mass="15954">MKKKKFLITCSVFLIVIFSSVYVYASTLSISGKSDNGMWKYTYKKNIDPSEPTGWQGKLKQLDKQKVEVKELTFTDNDEILAQTDSFVEGTDIDGSVTTLHPFATEFYLGNSPERGHIYKMTVKWQKEGETYEDTFTIH</sequence>
<dbReference type="RefSeq" id="WP_047944621.1">
    <property type="nucleotide sequence ID" value="NZ_CP053989.1"/>
</dbReference>
<evidence type="ECO:0000313" key="1">
    <source>
        <dbReference type="EMBL" id="KLV19573.1"/>
    </source>
</evidence>